<keyword evidence="4" id="KW-0479">Metal-binding</keyword>
<sequence length="204" mass="22807">MNCAKKFVRIKETVRVEDGDKWAEFKPYNGFSLDFTIDFNHPAIDSSNQRYAMNFSADAFMRQISRARTFGFMRDIEYLQSRGLCLGGSFDCAIVVDDYRVLNEDGLRFEDEFVRHKMLDAIGDLFMCGHNIIGAFTAYKSGHALNNKLAAGCPGETGSLGICDLPGRRRTAVGLQSAFSRTGITTFILSYKIRLANLALSPAR</sequence>
<dbReference type="Pfam" id="PF03331">
    <property type="entry name" value="LpxC"/>
    <property type="match status" value="1"/>
</dbReference>
<dbReference type="NCBIfam" id="TIGR00325">
    <property type="entry name" value="lpxC"/>
    <property type="match status" value="1"/>
</dbReference>
<dbReference type="Proteomes" id="UP000467488">
    <property type="component" value="Chromosome"/>
</dbReference>
<evidence type="ECO:0000256" key="1">
    <source>
        <dbReference type="ARBA" id="ARBA00002923"/>
    </source>
</evidence>
<comment type="function">
    <text evidence="1">Catalyzes the hydrolysis of UDP-3-O-myristoyl-N-acetylglucosamine to form UDP-3-O-myristoylglucosamine and acetate, the committed step in lipid A biosynthesis.</text>
</comment>
<evidence type="ECO:0000256" key="5">
    <source>
        <dbReference type="ARBA" id="ARBA00022801"/>
    </source>
</evidence>
<keyword evidence="5" id="KW-0378">Hydrolase</keyword>
<evidence type="ECO:0000256" key="4">
    <source>
        <dbReference type="ARBA" id="ARBA00022723"/>
    </source>
</evidence>
<dbReference type="InterPro" id="IPR020568">
    <property type="entry name" value="Ribosomal_Su5_D2-typ_SF"/>
</dbReference>
<dbReference type="GO" id="GO:0103117">
    <property type="term" value="F:UDP-3-O-acyl-N-acetylglucosamine deacetylase activity"/>
    <property type="evidence" value="ECO:0007669"/>
    <property type="project" value="UniProtKB-UniRule"/>
</dbReference>
<dbReference type="FunFam" id="3.30.1700.10:FF:000001">
    <property type="entry name" value="UDP-3-O-acyl-N-acetylglucosamine deacetylase"/>
    <property type="match status" value="1"/>
</dbReference>
<dbReference type="InterPro" id="IPR004463">
    <property type="entry name" value="UDP-acyl_GlcNac_deAcase"/>
</dbReference>
<dbReference type="SUPFAM" id="SSF54211">
    <property type="entry name" value="Ribosomal protein S5 domain 2-like"/>
    <property type="match status" value="1"/>
</dbReference>
<evidence type="ECO:0000313" key="9">
    <source>
        <dbReference type="EMBL" id="BBU86691.1"/>
    </source>
</evidence>
<dbReference type="EC" id="3.5.1.108" evidence="8"/>
<organism evidence="9 10">
    <name type="scientific">Escherichia coli</name>
    <dbReference type="NCBI Taxonomy" id="562"/>
    <lineage>
        <taxon>Bacteria</taxon>
        <taxon>Pseudomonadati</taxon>
        <taxon>Pseudomonadota</taxon>
        <taxon>Gammaproteobacteria</taxon>
        <taxon>Enterobacterales</taxon>
        <taxon>Enterobacteriaceae</taxon>
        <taxon>Escherichia</taxon>
    </lineage>
</organism>
<dbReference type="GO" id="GO:0046872">
    <property type="term" value="F:metal ion binding"/>
    <property type="evidence" value="ECO:0007669"/>
    <property type="project" value="UniProtKB-KW"/>
</dbReference>
<evidence type="ECO:0000256" key="6">
    <source>
        <dbReference type="ARBA" id="ARBA00022833"/>
    </source>
</evidence>
<keyword evidence="6" id="KW-0862">Zinc</keyword>
<keyword evidence="3" id="KW-0441">Lipid A biosynthesis</keyword>
<dbReference type="GO" id="GO:0016020">
    <property type="term" value="C:membrane"/>
    <property type="evidence" value="ECO:0007669"/>
    <property type="project" value="GOC"/>
</dbReference>
<name>A0A8S0G3C8_ECOLX</name>
<accession>A0A8S0G3C8</accession>
<dbReference type="InterPro" id="IPR011334">
    <property type="entry name" value="UDP-acyl_GlcNac_deAcase_C"/>
</dbReference>
<proteinExistence type="predicted"/>
<evidence type="ECO:0000256" key="3">
    <source>
        <dbReference type="ARBA" id="ARBA00022556"/>
    </source>
</evidence>
<evidence type="ECO:0000256" key="7">
    <source>
        <dbReference type="ARBA" id="ARBA00023098"/>
    </source>
</evidence>
<dbReference type="PANTHER" id="PTHR33694:SF1">
    <property type="entry name" value="UDP-3-O-ACYL-N-ACETYLGLUCOSAMINE DEACETYLASE 1, MITOCHONDRIAL-RELATED"/>
    <property type="match status" value="1"/>
</dbReference>
<keyword evidence="7" id="KW-0443">Lipid metabolism</keyword>
<evidence type="ECO:0000256" key="8">
    <source>
        <dbReference type="NCBIfam" id="TIGR00325"/>
    </source>
</evidence>
<keyword evidence="2" id="KW-0444">Lipid biosynthesis</keyword>
<reference evidence="9 10" key="1">
    <citation type="submission" date="2020-01" db="EMBL/GenBank/DDBJ databases">
        <title>Dynamics of blaIMP-6 dissemination in carbapenem resistant Enterobacteriacea isolated from regional surveillance in Osaka, Japan.</title>
        <authorList>
            <person name="Abe R."/>
            <person name="Akeda Y."/>
            <person name="Sugawara Y."/>
            <person name="Yamamoto N."/>
            <person name="Tomono K."/>
            <person name="Takeuchi D."/>
            <person name="Kawahara R."/>
            <person name="Hamada S."/>
        </authorList>
    </citation>
    <scope>NUCLEOTIDE SEQUENCE [LARGE SCALE GENOMIC DNA]</scope>
    <source>
        <strain evidence="9 10">E300</strain>
    </source>
</reference>
<dbReference type="AlphaFoldDB" id="A0A8S0G3C8"/>
<dbReference type="EMBL" id="AP022360">
    <property type="protein sequence ID" value="BBU86691.1"/>
    <property type="molecule type" value="Genomic_DNA"/>
</dbReference>
<protein>
    <recommendedName>
        <fullName evidence="8">UDP-3-O-acyl-N-acetylglucosamine deacetylase</fullName>
        <ecNumber evidence="8">3.5.1.108</ecNumber>
    </recommendedName>
</protein>
<dbReference type="PANTHER" id="PTHR33694">
    <property type="entry name" value="UDP-3-O-ACYL-N-ACETYLGLUCOSAMINE DEACETYLASE 1, MITOCHONDRIAL-RELATED"/>
    <property type="match status" value="1"/>
</dbReference>
<evidence type="ECO:0000313" key="10">
    <source>
        <dbReference type="Proteomes" id="UP000467488"/>
    </source>
</evidence>
<gene>
    <name evidence="9" type="ORF">EIMP300_80910</name>
</gene>
<dbReference type="Gene3D" id="3.30.1700.10">
    <property type="entry name" value="lpxc deacetylase, domain 2"/>
    <property type="match status" value="1"/>
</dbReference>
<evidence type="ECO:0000256" key="2">
    <source>
        <dbReference type="ARBA" id="ARBA00022516"/>
    </source>
</evidence>
<dbReference type="GO" id="GO:0009245">
    <property type="term" value="P:lipid A biosynthetic process"/>
    <property type="evidence" value="ECO:0007669"/>
    <property type="project" value="UniProtKB-UniRule"/>
</dbReference>